<feature type="coiled-coil region" evidence="8">
    <location>
        <begin position="187"/>
        <end position="221"/>
    </location>
</feature>
<dbReference type="Gene3D" id="1.10.287.70">
    <property type="match status" value="1"/>
</dbReference>
<keyword evidence="5" id="KW-0406">Ion transport</keyword>
<evidence type="ECO:0000256" key="3">
    <source>
        <dbReference type="ARBA" id="ARBA00022692"/>
    </source>
</evidence>
<dbReference type="RefSeq" id="WP_085637427.1">
    <property type="nucleotide sequence ID" value="NZ_JAFNKE010000017.1"/>
</dbReference>
<dbReference type="InterPro" id="IPR028325">
    <property type="entry name" value="VG_K_chnl"/>
</dbReference>
<dbReference type="PANTHER" id="PTHR11537:SF254">
    <property type="entry name" value="POTASSIUM VOLTAGE-GATED CHANNEL PROTEIN SHAB"/>
    <property type="match status" value="1"/>
</dbReference>
<evidence type="ECO:0000313" key="12">
    <source>
        <dbReference type="Proteomes" id="UP000193588"/>
    </source>
</evidence>
<dbReference type="Gene3D" id="1.20.120.350">
    <property type="entry name" value="Voltage-gated potassium channels. Chain C"/>
    <property type="match status" value="1"/>
</dbReference>
<dbReference type="InterPro" id="IPR013099">
    <property type="entry name" value="K_chnl_dom"/>
</dbReference>
<comment type="caution">
    <text evidence="11">The sequence shown here is derived from an EMBL/GenBank/DDBJ whole genome shotgun (WGS) entry which is preliminary data.</text>
</comment>
<evidence type="ECO:0000256" key="8">
    <source>
        <dbReference type="SAM" id="Coils"/>
    </source>
</evidence>
<keyword evidence="4 9" id="KW-1133">Transmembrane helix</keyword>
<evidence type="ECO:0000256" key="2">
    <source>
        <dbReference type="ARBA" id="ARBA00022448"/>
    </source>
</evidence>
<proteinExistence type="predicted"/>
<dbReference type="EMBL" id="NDXJ01000003">
    <property type="protein sequence ID" value="OSP90124.1"/>
    <property type="molecule type" value="Genomic_DNA"/>
</dbReference>
<feature type="transmembrane region" description="Helical" evidence="9">
    <location>
        <begin position="114"/>
        <end position="132"/>
    </location>
</feature>
<reference evidence="11 12" key="1">
    <citation type="submission" date="2017-04" db="EMBL/GenBank/DDBJ databases">
        <title>The genome sequence of Weissella cibaria isolated from wild Drosophila.</title>
        <authorList>
            <person name="Ricks N.J."/>
            <person name="Carroll C."/>
            <person name="Walters A."/>
            <person name="Newell P.D."/>
            <person name="Chaston J.M."/>
        </authorList>
    </citation>
    <scope>NUCLEOTIDE SEQUENCE [LARGE SCALE GENOMIC DNA]</scope>
    <source>
        <strain evidence="11 12">DmW_103</strain>
    </source>
</reference>
<keyword evidence="8" id="KW-0175">Coiled coil</keyword>
<gene>
    <name evidence="11" type="ORF">B9D04_01875</name>
</gene>
<evidence type="ECO:0000259" key="10">
    <source>
        <dbReference type="Pfam" id="PF07885"/>
    </source>
</evidence>
<dbReference type="InterPro" id="IPR027359">
    <property type="entry name" value="Volt_channel_dom_sf"/>
</dbReference>
<dbReference type="Proteomes" id="UP000193588">
    <property type="component" value="Unassembled WGS sequence"/>
</dbReference>
<feature type="domain" description="Potassium channel" evidence="10">
    <location>
        <begin position="121"/>
        <end position="191"/>
    </location>
</feature>
<keyword evidence="3 9" id="KW-0812">Transmembrane</keyword>
<feature type="transmembrane region" description="Helical" evidence="9">
    <location>
        <begin position="38"/>
        <end position="55"/>
    </location>
</feature>
<comment type="subcellular location">
    <subcellularLocation>
        <location evidence="1">Membrane</location>
        <topology evidence="1">Multi-pass membrane protein</topology>
    </subcellularLocation>
</comment>
<evidence type="ECO:0000256" key="9">
    <source>
        <dbReference type="SAM" id="Phobius"/>
    </source>
</evidence>
<dbReference type="AlphaFoldDB" id="A0A1X4JMX9"/>
<feature type="transmembrane region" description="Helical" evidence="9">
    <location>
        <begin position="12"/>
        <end position="32"/>
    </location>
</feature>
<keyword evidence="2" id="KW-0813">Transport</keyword>
<evidence type="ECO:0000256" key="5">
    <source>
        <dbReference type="ARBA" id="ARBA00023065"/>
    </source>
</evidence>
<keyword evidence="6 9" id="KW-0472">Membrane</keyword>
<accession>A0A1X4JMX9</accession>
<keyword evidence="7" id="KW-0407">Ion channel</keyword>
<dbReference type="PANTHER" id="PTHR11537">
    <property type="entry name" value="VOLTAGE-GATED POTASSIUM CHANNEL"/>
    <property type="match status" value="1"/>
</dbReference>
<feature type="transmembrane region" description="Helical" evidence="9">
    <location>
        <begin position="169"/>
        <end position="190"/>
    </location>
</feature>
<dbReference type="SUPFAM" id="SSF81324">
    <property type="entry name" value="Voltage-gated potassium channels"/>
    <property type="match status" value="1"/>
</dbReference>
<evidence type="ECO:0000256" key="7">
    <source>
        <dbReference type="ARBA" id="ARBA00023303"/>
    </source>
</evidence>
<name>A0A1X4JMX9_9LACO</name>
<organism evidence="11 12">
    <name type="scientific">Weissella cibaria</name>
    <dbReference type="NCBI Taxonomy" id="137591"/>
    <lineage>
        <taxon>Bacteria</taxon>
        <taxon>Bacillati</taxon>
        <taxon>Bacillota</taxon>
        <taxon>Bacilli</taxon>
        <taxon>Lactobacillales</taxon>
        <taxon>Lactobacillaceae</taxon>
        <taxon>Weissella</taxon>
    </lineage>
</organism>
<evidence type="ECO:0000256" key="6">
    <source>
        <dbReference type="ARBA" id="ARBA00023136"/>
    </source>
</evidence>
<sequence>MVRPTWLPQKTTFYLNIVLSTTYIAVTIFEMIMHVPTWVFWIDHILWVYFGIVYIRGMQRARDKKRYFATHLIDLIALTPFKSLRFLKVLRLLKVLTLIGNILNKIFRKTNIANVFYVVAAIVIAVAVSFHFVEHQSYMNSFYWAIITVSTVGYGDVSAHTTLGKLLSILMALGGVGMFGVLTSSITSYFQEENEALQEEVAEMKQQLNRIEKYLIDANKR</sequence>
<evidence type="ECO:0000256" key="4">
    <source>
        <dbReference type="ARBA" id="ARBA00022989"/>
    </source>
</evidence>
<protein>
    <recommendedName>
        <fullName evidence="10">Potassium channel domain-containing protein</fullName>
    </recommendedName>
</protein>
<dbReference type="GO" id="GO:0005249">
    <property type="term" value="F:voltage-gated potassium channel activity"/>
    <property type="evidence" value="ECO:0007669"/>
    <property type="project" value="InterPro"/>
</dbReference>
<dbReference type="GO" id="GO:0001508">
    <property type="term" value="P:action potential"/>
    <property type="evidence" value="ECO:0007669"/>
    <property type="project" value="TreeGrafter"/>
</dbReference>
<dbReference type="PRINTS" id="PR00169">
    <property type="entry name" value="KCHANNEL"/>
</dbReference>
<evidence type="ECO:0000256" key="1">
    <source>
        <dbReference type="ARBA" id="ARBA00004141"/>
    </source>
</evidence>
<dbReference type="GO" id="GO:0008076">
    <property type="term" value="C:voltage-gated potassium channel complex"/>
    <property type="evidence" value="ECO:0007669"/>
    <property type="project" value="InterPro"/>
</dbReference>
<dbReference type="Pfam" id="PF07885">
    <property type="entry name" value="Ion_trans_2"/>
    <property type="match status" value="1"/>
</dbReference>
<evidence type="ECO:0000313" key="11">
    <source>
        <dbReference type="EMBL" id="OSP90124.1"/>
    </source>
</evidence>